<dbReference type="Proteomes" id="UP001055879">
    <property type="component" value="Linkage Group LG03"/>
</dbReference>
<evidence type="ECO:0000313" key="1">
    <source>
        <dbReference type="EMBL" id="KAI3747653.1"/>
    </source>
</evidence>
<comment type="caution">
    <text evidence="1">The sequence shown here is derived from an EMBL/GenBank/DDBJ whole genome shotgun (WGS) entry which is preliminary data.</text>
</comment>
<name>A0ACB9DLV7_ARCLA</name>
<reference evidence="1 2" key="2">
    <citation type="journal article" date="2022" name="Mol. Ecol. Resour.">
        <title>The genomes of chicory, endive, great burdock and yacon provide insights into Asteraceae paleo-polyploidization history and plant inulin production.</title>
        <authorList>
            <person name="Fan W."/>
            <person name="Wang S."/>
            <person name="Wang H."/>
            <person name="Wang A."/>
            <person name="Jiang F."/>
            <person name="Liu H."/>
            <person name="Zhao H."/>
            <person name="Xu D."/>
            <person name="Zhang Y."/>
        </authorList>
    </citation>
    <scope>NUCLEOTIDE SEQUENCE [LARGE SCALE GENOMIC DNA]</scope>
    <source>
        <strain evidence="2">cv. Niubang</strain>
    </source>
</reference>
<proteinExistence type="predicted"/>
<sequence>MSSSPGLNVSLSNVPASAGTQYPNMPSQSSQSSVAQQPTVGQNQQMQSTIKQSHQTPVQNSSTFPVRDENVPSTQSSQPWPKMTQSNVQKYTKVFLEIDTDRDGKITGEQAHTLFLSWRLPREILKQVWDLSDQDNDSMLSLKEFCIALYLMERYREGLPLPRVLPAGVMFEETPLPPSDQTPAANSAPVWRPAPGVQQGHRMTGQRQVTHAAARPPRAVPDPVPIATADEDVQPRHQKPRVRVLEKLLVDQLSPEEQSSLNSKFQEATEADTKVGELEKKILEAKQKTVLRKQEAGNFCSASDCGFGVVYGASVIFCLGSSSSGVLYKSRCDIRLNEITERVSADRREVESLSKKYEDKYKQAGDVTS</sequence>
<protein>
    <submittedName>
        <fullName evidence="1">Uncharacterized protein</fullName>
    </submittedName>
</protein>
<gene>
    <name evidence="1" type="ORF">L6452_10215</name>
</gene>
<organism evidence="1 2">
    <name type="scientific">Arctium lappa</name>
    <name type="common">Greater burdock</name>
    <name type="synonym">Lappa major</name>
    <dbReference type="NCBI Taxonomy" id="4217"/>
    <lineage>
        <taxon>Eukaryota</taxon>
        <taxon>Viridiplantae</taxon>
        <taxon>Streptophyta</taxon>
        <taxon>Embryophyta</taxon>
        <taxon>Tracheophyta</taxon>
        <taxon>Spermatophyta</taxon>
        <taxon>Magnoliopsida</taxon>
        <taxon>eudicotyledons</taxon>
        <taxon>Gunneridae</taxon>
        <taxon>Pentapetalae</taxon>
        <taxon>asterids</taxon>
        <taxon>campanulids</taxon>
        <taxon>Asterales</taxon>
        <taxon>Asteraceae</taxon>
        <taxon>Carduoideae</taxon>
        <taxon>Cardueae</taxon>
        <taxon>Arctiinae</taxon>
        <taxon>Arctium</taxon>
    </lineage>
</organism>
<dbReference type="EMBL" id="CM042049">
    <property type="protein sequence ID" value="KAI3747653.1"/>
    <property type="molecule type" value="Genomic_DNA"/>
</dbReference>
<evidence type="ECO:0000313" key="2">
    <source>
        <dbReference type="Proteomes" id="UP001055879"/>
    </source>
</evidence>
<keyword evidence="2" id="KW-1185">Reference proteome</keyword>
<reference evidence="2" key="1">
    <citation type="journal article" date="2022" name="Mol. Ecol. Resour.">
        <title>The genomes of chicory, endive, great burdock and yacon provide insights into Asteraceae palaeo-polyploidization history and plant inulin production.</title>
        <authorList>
            <person name="Fan W."/>
            <person name="Wang S."/>
            <person name="Wang H."/>
            <person name="Wang A."/>
            <person name="Jiang F."/>
            <person name="Liu H."/>
            <person name="Zhao H."/>
            <person name="Xu D."/>
            <person name="Zhang Y."/>
        </authorList>
    </citation>
    <scope>NUCLEOTIDE SEQUENCE [LARGE SCALE GENOMIC DNA]</scope>
    <source>
        <strain evidence="2">cv. Niubang</strain>
    </source>
</reference>
<accession>A0ACB9DLV7</accession>